<dbReference type="OMA" id="HPFTIFS"/>
<feature type="transmembrane region" description="Helical" evidence="12">
    <location>
        <begin position="305"/>
        <end position="325"/>
    </location>
</feature>
<keyword evidence="15" id="KW-1185">Reference proteome</keyword>
<evidence type="ECO:0000313" key="14">
    <source>
        <dbReference type="EMBL" id="EMF11390.1"/>
    </source>
</evidence>
<evidence type="ECO:0000256" key="6">
    <source>
        <dbReference type="ARBA" id="ARBA00022989"/>
    </source>
</evidence>
<dbReference type="EMBL" id="KB456266">
    <property type="protein sequence ID" value="EMF11390.1"/>
    <property type="molecule type" value="Genomic_DNA"/>
</dbReference>
<dbReference type="GO" id="GO:0015677">
    <property type="term" value="P:copper ion import"/>
    <property type="evidence" value="ECO:0007669"/>
    <property type="project" value="TreeGrafter"/>
</dbReference>
<proteinExistence type="inferred from homology"/>
<accession>M3AXD1</accession>
<keyword evidence="4 12" id="KW-0812">Transmembrane</keyword>
<feature type="domain" description="FAD-binding FR-type" evidence="13">
    <location>
        <begin position="348"/>
        <end position="545"/>
    </location>
</feature>
<feature type="transmembrane region" description="Helical" evidence="12">
    <location>
        <begin position="337"/>
        <end position="359"/>
    </location>
</feature>
<dbReference type="RefSeq" id="XP_016759511.1">
    <property type="nucleotide sequence ID" value="XM_016906099.1"/>
</dbReference>
<dbReference type="CDD" id="cd06186">
    <property type="entry name" value="NOX_Duox_like_FAD_NADP"/>
    <property type="match status" value="1"/>
</dbReference>
<dbReference type="STRING" id="692275.M3AXD1"/>
<dbReference type="GO" id="GO:0005886">
    <property type="term" value="C:plasma membrane"/>
    <property type="evidence" value="ECO:0007669"/>
    <property type="project" value="TreeGrafter"/>
</dbReference>
<organism evidence="14 15">
    <name type="scientific">Sphaerulina musiva (strain SO2202)</name>
    <name type="common">Poplar stem canker fungus</name>
    <name type="synonym">Septoria musiva</name>
    <dbReference type="NCBI Taxonomy" id="692275"/>
    <lineage>
        <taxon>Eukaryota</taxon>
        <taxon>Fungi</taxon>
        <taxon>Dikarya</taxon>
        <taxon>Ascomycota</taxon>
        <taxon>Pezizomycotina</taxon>
        <taxon>Dothideomycetes</taxon>
        <taxon>Dothideomycetidae</taxon>
        <taxon>Mycosphaerellales</taxon>
        <taxon>Mycosphaerellaceae</taxon>
        <taxon>Sphaerulina</taxon>
    </lineage>
</organism>
<dbReference type="InterPro" id="IPR013121">
    <property type="entry name" value="Fe_red_NAD-bd_6"/>
</dbReference>
<dbReference type="SFLD" id="SFLDS00052">
    <property type="entry name" value="Ferric_Reductase_Domain"/>
    <property type="match status" value="1"/>
</dbReference>
<dbReference type="SFLD" id="SFLDG01168">
    <property type="entry name" value="Ferric_reductase_subgroup_(FRE"/>
    <property type="match status" value="1"/>
</dbReference>
<dbReference type="Proteomes" id="UP000016931">
    <property type="component" value="Unassembled WGS sequence"/>
</dbReference>
<dbReference type="OrthoDB" id="17725at2759"/>
<feature type="region of interest" description="Disordered" evidence="11">
    <location>
        <begin position="140"/>
        <end position="169"/>
    </location>
</feature>
<feature type="transmembrane region" description="Helical" evidence="12">
    <location>
        <begin position="54"/>
        <end position="76"/>
    </location>
</feature>
<evidence type="ECO:0000256" key="4">
    <source>
        <dbReference type="ARBA" id="ARBA00022692"/>
    </source>
</evidence>
<feature type="transmembrane region" description="Helical" evidence="12">
    <location>
        <begin position="229"/>
        <end position="246"/>
    </location>
</feature>
<keyword evidence="9 12" id="KW-0472">Membrane</keyword>
<name>M3AXD1_SPHMS</name>
<evidence type="ECO:0000313" key="15">
    <source>
        <dbReference type="Proteomes" id="UP000016931"/>
    </source>
</evidence>
<feature type="transmembrane region" description="Helical" evidence="12">
    <location>
        <begin position="258"/>
        <end position="278"/>
    </location>
</feature>
<feature type="compositionally biased region" description="Low complexity" evidence="11">
    <location>
        <begin position="144"/>
        <end position="165"/>
    </location>
</feature>
<keyword evidence="7" id="KW-0560">Oxidoreductase</keyword>
<reference evidence="14 15" key="1">
    <citation type="journal article" date="2012" name="PLoS Pathog.">
        <title>Diverse lifestyles and strategies of plant pathogenesis encoded in the genomes of eighteen Dothideomycetes fungi.</title>
        <authorList>
            <person name="Ohm R.A."/>
            <person name="Feau N."/>
            <person name="Henrissat B."/>
            <person name="Schoch C.L."/>
            <person name="Horwitz B.A."/>
            <person name="Barry K.W."/>
            <person name="Condon B.J."/>
            <person name="Copeland A.C."/>
            <person name="Dhillon B."/>
            <person name="Glaser F."/>
            <person name="Hesse C.N."/>
            <person name="Kosti I."/>
            <person name="LaButti K."/>
            <person name="Lindquist E.A."/>
            <person name="Lucas S."/>
            <person name="Salamov A.A."/>
            <person name="Bradshaw R.E."/>
            <person name="Ciuffetti L."/>
            <person name="Hamelin R.C."/>
            <person name="Kema G.H.J."/>
            <person name="Lawrence C."/>
            <person name="Scott J.A."/>
            <person name="Spatafora J.W."/>
            <person name="Turgeon B.G."/>
            <person name="de Wit P.J.G.M."/>
            <person name="Zhong S."/>
            <person name="Goodwin S.B."/>
            <person name="Grigoriev I.V."/>
        </authorList>
    </citation>
    <scope>NUCLEOTIDE SEQUENCE [LARGE SCALE GENOMIC DNA]</scope>
    <source>
        <strain evidence="14 15">SO2202</strain>
    </source>
</reference>
<dbReference type="eggNOG" id="KOG0039">
    <property type="taxonomic scope" value="Eukaryota"/>
</dbReference>
<evidence type="ECO:0000256" key="8">
    <source>
        <dbReference type="ARBA" id="ARBA00023065"/>
    </source>
</evidence>
<dbReference type="GeneID" id="27903236"/>
<dbReference type="Gene3D" id="3.40.50.80">
    <property type="entry name" value="Nucleotide-binding domain of ferredoxin-NADP reductase (FNR) module"/>
    <property type="match status" value="2"/>
</dbReference>
<dbReference type="InterPro" id="IPR051410">
    <property type="entry name" value="Ferric/Cupric_Reductase"/>
</dbReference>
<evidence type="ECO:0000256" key="12">
    <source>
        <dbReference type="SAM" id="Phobius"/>
    </source>
</evidence>
<sequence>MEYPYLALFHEVHRLIRSGPVLSDLTGPEEVTTAAEGGREHFRRLIASFAFSKVLILTYQGVILVIVLLAAAWRWYQRSSRSRRKGQRREHGLQQYGCAGSRCTGDNVEIEETSERIAGAGTETYAARAASQAQRCAEGWSSNSSASTRVGSPSSSSRTGNSTPPAIAVKEEDDIGVLSPLLARADRSSRTTPRDTSRMFKPWSWLRAALMYQPQPLPLLRRVLPNNSTTLMVLFLLGLNLFYLLYKIDFRHLSSIDIVSDRAGLMFVANLPWLYLLAAKNQPLKKLTGDSYENLNLYHRRQGEFMCFLAVVHFGGMLSAWYNFLRPEPFNFSLWDFLTIHLVLWGIGAWFAYEVLYLTSLSSFRERCYELFLASHIVLQVVGLGTLWMHHPHCSPYVASALLIFVADRIVWRLGLKSFSLRADLQVMEDGETVKVSANWPVKSSTGMSGFAKRLFARDMQHGWEPTHHVFLTVPALGTKHGLQSHPMTIASAAPTLGEDRSGNAWFNLIIRAKGGFSRDLLNHARVHGDAQIRLDGPYGSLHALEMLRASDIAMIVAGGSGIAVAYPMLWDLLHRRDERGQKVCLIWIVQDASHVSWIGNERLDELRDLGCHVIMPPPSRKSGRPDVKALLRDTVDELSAEVRDQIGVVVSGPDGMNRDANNACARLVAQGRNVEIAVEKFGW</sequence>
<keyword evidence="6 12" id="KW-1133">Transmembrane helix</keyword>
<keyword evidence="10" id="KW-0325">Glycoprotein</keyword>
<evidence type="ECO:0000256" key="2">
    <source>
        <dbReference type="ARBA" id="ARBA00006278"/>
    </source>
</evidence>
<dbReference type="InterPro" id="IPR013112">
    <property type="entry name" value="FAD-bd_8"/>
</dbReference>
<feature type="transmembrane region" description="Helical" evidence="12">
    <location>
        <begin position="371"/>
        <end position="389"/>
    </location>
</feature>
<dbReference type="Pfam" id="PF08022">
    <property type="entry name" value="FAD_binding_8"/>
    <property type="match status" value="1"/>
</dbReference>
<evidence type="ECO:0000256" key="11">
    <source>
        <dbReference type="SAM" id="MobiDB-lite"/>
    </source>
</evidence>
<gene>
    <name evidence="14" type="ORF">SEPMUDRAFT_150333</name>
</gene>
<evidence type="ECO:0000256" key="10">
    <source>
        <dbReference type="ARBA" id="ARBA00023180"/>
    </source>
</evidence>
<dbReference type="PANTHER" id="PTHR32361:SF9">
    <property type="entry name" value="FERRIC REDUCTASE TRANSMEMBRANE COMPONENT 3-RELATED"/>
    <property type="match status" value="1"/>
</dbReference>
<dbReference type="InterPro" id="IPR017927">
    <property type="entry name" value="FAD-bd_FR_type"/>
</dbReference>
<evidence type="ECO:0000256" key="9">
    <source>
        <dbReference type="ARBA" id="ARBA00023136"/>
    </source>
</evidence>
<keyword evidence="3" id="KW-0813">Transport</keyword>
<dbReference type="Pfam" id="PF01794">
    <property type="entry name" value="Ferric_reduct"/>
    <property type="match status" value="1"/>
</dbReference>
<comment type="similarity">
    <text evidence="2">Belongs to the ferric reductase (FRE) family.</text>
</comment>
<keyword evidence="8" id="KW-0406">Ion transport</keyword>
<dbReference type="SUPFAM" id="SSF52343">
    <property type="entry name" value="Ferredoxin reductase-like, C-terminal NADP-linked domain"/>
    <property type="match status" value="1"/>
</dbReference>
<dbReference type="Pfam" id="PF08030">
    <property type="entry name" value="NAD_binding_6"/>
    <property type="match status" value="1"/>
</dbReference>
<evidence type="ECO:0000256" key="7">
    <source>
        <dbReference type="ARBA" id="ARBA00023002"/>
    </source>
</evidence>
<evidence type="ECO:0000256" key="3">
    <source>
        <dbReference type="ARBA" id="ARBA00022448"/>
    </source>
</evidence>
<dbReference type="GO" id="GO:0006826">
    <property type="term" value="P:iron ion transport"/>
    <property type="evidence" value="ECO:0007669"/>
    <property type="project" value="TreeGrafter"/>
</dbReference>
<dbReference type="HOGENOM" id="CLU_010365_5_1_1"/>
<evidence type="ECO:0000256" key="5">
    <source>
        <dbReference type="ARBA" id="ARBA00022982"/>
    </source>
</evidence>
<dbReference type="PANTHER" id="PTHR32361">
    <property type="entry name" value="FERRIC/CUPRIC REDUCTASE TRANSMEMBRANE COMPONENT"/>
    <property type="match status" value="1"/>
</dbReference>
<dbReference type="GO" id="GO:0000293">
    <property type="term" value="F:ferric-chelate reductase activity"/>
    <property type="evidence" value="ECO:0007669"/>
    <property type="project" value="UniProtKB-ARBA"/>
</dbReference>
<dbReference type="InterPro" id="IPR039261">
    <property type="entry name" value="FNR_nucleotide-bd"/>
</dbReference>
<dbReference type="GO" id="GO:0006879">
    <property type="term" value="P:intracellular iron ion homeostasis"/>
    <property type="evidence" value="ECO:0007669"/>
    <property type="project" value="TreeGrafter"/>
</dbReference>
<dbReference type="AlphaFoldDB" id="M3AXD1"/>
<dbReference type="InterPro" id="IPR013130">
    <property type="entry name" value="Fe3_Rdtase_TM_dom"/>
</dbReference>
<dbReference type="PROSITE" id="PS51384">
    <property type="entry name" value="FAD_FR"/>
    <property type="match status" value="1"/>
</dbReference>
<comment type="subcellular location">
    <subcellularLocation>
        <location evidence="1">Membrane</location>
        <topology evidence="1">Multi-pass membrane protein</topology>
    </subcellularLocation>
</comment>
<evidence type="ECO:0000259" key="13">
    <source>
        <dbReference type="PROSITE" id="PS51384"/>
    </source>
</evidence>
<keyword evidence="5" id="KW-0249">Electron transport</keyword>
<protein>
    <submittedName>
        <fullName evidence="14">Ferric_reduct-domain-containing protein</fullName>
    </submittedName>
</protein>
<evidence type="ECO:0000256" key="1">
    <source>
        <dbReference type="ARBA" id="ARBA00004141"/>
    </source>
</evidence>